<sequence length="538" mass="59231">MHTRSRRLQTLLLNSAMPHGSSQPCFCSRPGASSKTGYPRQGYSSRPSVPFLRGSFARFCFFFLVLQNVAYFLSCIKLGFSEHAAVGLGPQWAPSTIGKISRAGCLLGRSGPRGRYERKYPASFLLLALPKDLTSLESRAILLNSNFNFPRHRRIRQSARTQVWIKDGFGVGSRRERKQEDRVLRSTAPVAIVLAWRPVVRFLQGSLQTWFRAMASAPSQLAPSLNKAPTTLLHEMLKSFSKGTAVEVVTECAGSAAAFWCTCASSVLLQKSLGVSCASKTCKLFGITTVFVASNAAAVAAATVRCAFQLCGVTTPRDNLSFANIGRAAVDKLGLDALANRKNEVSAAVLPSSVKSGTGGLKDWSDSLMKVGLKEGILGSAIFWLLGGRFFRLSPSCLLAPGAFHQSRLSLRAGIDYASVEERRFIKKLGETFGCHTCGKRRNVEEWIADHQPPKRVVVMFSQTWIGHFYGMLSRAVGGTRYLPQRFYPQCRGCSMKQATVVRKPKPSRKDLVVNYWSVRPYHFTGGVLHLLRFLAGW</sequence>
<gene>
    <name evidence="1" type="ORF">TGP89_278170</name>
</gene>
<dbReference type="PANTHER" id="PTHR38585">
    <property type="entry name" value="TRANSMEMBRANE PROTEIN"/>
    <property type="match status" value="1"/>
</dbReference>
<dbReference type="EMBL" id="AEYI02001884">
    <property type="protein sequence ID" value="KFG32167.1"/>
    <property type="molecule type" value="Genomic_DNA"/>
</dbReference>
<evidence type="ECO:0000313" key="1">
    <source>
        <dbReference type="EMBL" id="KFG32167.1"/>
    </source>
</evidence>
<name>A0A086JJ49_TOXGO</name>
<dbReference type="AlphaFoldDB" id="A0A086JJ49"/>
<protein>
    <recommendedName>
        <fullName evidence="3">Transmembrane protein</fullName>
    </recommendedName>
</protein>
<comment type="caution">
    <text evidence="1">The sequence shown here is derived from an EMBL/GenBank/DDBJ whole genome shotgun (WGS) entry which is preliminary data.</text>
</comment>
<accession>A0A086JJ49</accession>
<dbReference type="Proteomes" id="UP000028828">
    <property type="component" value="Unassembled WGS sequence"/>
</dbReference>
<dbReference type="PANTHER" id="PTHR38585:SF1">
    <property type="entry name" value="TRANSMEMBRANE PROTEIN"/>
    <property type="match status" value="1"/>
</dbReference>
<dbReference type="VEuPathDB" id="ToxoDB:TGP89_278170"/>
<evidence type="ECO:0008006" key="3">
    <source>
        <dbReference type="Google" id="ProtNLM"/>
    </source>
</evidence>
<evidence type="ECO:0000313" key="2">
    <source>
        <dbReference type="Proteomes" id="UP000028828"/>
    </source>
</evidence>
<organism evidence="1 2">
    <name type="scientific">Toxoplasma gondii p89</name>
    <dbReference type="NCBI Taxonomy" id="943119"/>
    <lineage>
        <taxon>Eukaryota</taxon>
        <taxon>Sar</taxon>
        <taxon>Alveolata</taxon>
        <taxon>Apicomplexa</taxon>
        <taxon>Conoidasida</taxon>
        <taxon>Coccidia</taxon>
        <taxon>Eucoccidiorida</taxon>
        <taxon>Eimeriorina</taxon>
        <taxon>Sarcocystidae</taxon>
        <taxon>Toxoplasma</taxon>
    </lineage>
</organism>
<proteinExistence type="predicted"/>
<dbReference type="OrthoDB" id="70850at2759"/>
<reference evidence="1 2" key="1">
    <citation type="submission" date="2014-03" db="EMBL/GenBank/DDBJ databases">
        <authorList>
            <person name="Sibley D."/>
            <person name="Venepally P."/>
            <person name="Karamycheva S."/>
            <person name="Hadjithomas M."/>
            <person name="Khan A."/>
            <person name="Brunk B."/>
            <person name="Roos D."/>
            <person name="Caler E."/>
            <person name="Lorenzi H."/>
        </authorList>
    </citation>
    <scope>NUCLEOTIDE SEQUENCE [LARGE SCALE GENOMIC DNA]</scope>
    <source>
        <strain evidence="2">p89</strain>
    </source>
</reference>